<gene>
    <name evidence="1" type="ORF">F7D42_08310</name>
</gene>
<reference evidence="1 2" key="1">
    <citation type="submission" date="2019-09" db="EMBL/GenBank/DDBJ databases">
        <title>Distinct polysaccharide growth profiles of human intestinal Prevotella copri isolates.</title>
        <authorList>
            <person name="Fehlner-Peach H."/>
            <person name="Magnabosco C."/>
            <person name="Raghavan V."/>
            <person name="Scher J.U."/>
            <person name="Tett A."/>
            <person name="Cox L.M."/>
            <person name="Gottsegen C."/>
            <person name="Watters A."/>
            <person name="Wiltshire- Gordon J.D."/>
            <person name="Segata N."/>
            <person name="Bonneau R."/>
            <person name="Littman D.R."/>
        </authorList>
    </citation>
    <scope>NUCLEOTIDE SEQUENCE [LARGE SCALE GENOMIC DNA]</scope>
    <source>
        <strain evidence="1 2">BVe41219</strain>
    </source>
</reference>
<evidence type="ECO:0000313" key="1">
    <source>
        <dbReference type="EMBL" id="MQO55707.1"/>
    </source>
</evidence>
<accession>A0A6A7VPM0</accession>
<sequence>MNKDFSVIDLDVHFYLNDEQKHQMDAIVLAKCQLQLFEALQHMAQYTGECIRIETCALEPGGVVSTLQVIFNKDTILGATLSLLLSGSVNRFFNMEQNTLENIDKRIEIMEKLKRGNISAEEAEILVESDETLYKCVSSFYKNAQKEPSIVSIESSIKSEDGDENYVSSKIERADFDKKIIPEGKVKTSETIAGTTVAVVSPVFAHDIKLKWHCRFNGEQIVAEIQDDDFITQVNNYEVKFDAGTTLKCDLVVETLSFPNRPEKKPAKRYYITNVWKWEDGSHIVSITNRYRTKNKE</sequence>
<organism evidence="1 2">
    <name type="scientific">Segatella copri</name>
    <dbReference type="NCBI Taxonomy" id="165179"/>
    <lineage>
        <taxon>Bacteria</taxon>
        <taxon>Pseudomonadati</taxon>
        <taxon>Bacteroidota</taxon>
        <taxon>Bacteroidia</taxon>
        <taxon>Bacteroidales</taxon>
        <taxon>Prevotellaceae</taxon>
        <taxon>Segatella</taxon>
    </lineage>
</organism>
<dbReference type="EMBL" id="VZAZ01000039">
    <property type="protein sequence ID" value="MQO55707.1"/>
    <property type="molecule type" value="Genomic_DNA"/>
</dbReference>
<proteinExistence type="predicted"/>
<evidence type="ECO:0000313" key="2">
    <source>
        <dbReference type="Proteomes" id="UP000358159"/>
    </source>
</evidence>
<protein>
    <submittedName>
        <fullName evidence="1">Uncharacterized protein</fullName>
    </submittedName>
</protein>
<dbReference type="Proteomes" id="UP000358159">
    <property type="component" value="Unassembled WGS sequence"/>
</dbReference>
<name>A0A6A7VPM0_9BACT</name>
<dbReference type="RefSeq" id="WP_153094537.1">
    <property type="nucleotide sequence ID" value="NZ_VZAK01000048.1"/>
</dbReference>
<dbReference type="AlphaFoldDB" id="A0A6A7VPM0"/>
<comment type="caution">
    <text evidence="1">The sequence shown here is derived from an EMBL/GenBank/DDBJ whole genome shotgun (WGS) entry which is preliminary data.</text>
</comment>